<dbReference type="AlphaFoldDB" id="A0A1T5JZF3"/>
<dbReference type="GO" id="GO:0006508">
    <property type="term" value="P:proteolysis"/>
    <property type="evidence" value="ECO:0007669"/>
    <property type="project" value="UniProtKB-KW"/>
</dbReference>
<dbReference type="Gene3D" id="3.10.620.30">
    <property type="match status" value="1"/>
</dbReference>
<reference evidence="3 4" key="1">
    <citation type="submission" date="2017-02" db="EMBL/GenBank/DDBJ databases">
        <authorList>
            <person name="Peterson S.W."/>
        </authorList>
    </citation>
    <scope>NUCLEOTIDE SEQUENCE [LARGE SCALE GENOMIC DNA]</scope>
    <source>
        <strain evidence="3 4">M1</strain>
    </source>
</reference>
<dbReference type="InterPro" id="IPR012854">
    <property type="entry name" value="Cu_amine_oxidase-like_N"/>
</dbReference>
<feature type="chain" id="PRO_5038536789" evidence="1">
    <location>
        <begin position="25"/>
        <end position="590"/>
    </location>
</feature>
<dbReference type="OrthoDB" id="9788327at2"/>
<dbReference type="InterPro" id="IPR038765">
    <property type="entry name" value="Papain-like_cys_pep_sf"/>
</dbReference>
<dbReference type="Gene3D" id="3.30.457.10">
    <property type="entry name" value="Copper amine oxidase-like, N-terminal domain"/>
    <property type="match status" value="1"/>
</dbReference>
<evidence type="ECO:0000313" key="4">
    <source>
        <dbReference type="Proteomes" id="UP000190285"/>
    </source>
</evidence>
<evidence type="ECO:0000313" key="3">
    <source>
        <dbReference type="EMBL" id="SKC56619.1"/>
    </source>
</evidence>
<proteinExistence type="predicted"/>
<dbReference type="GO" id="GO:0008233">
    <property type="term" value="F:peptidase activity"/>
    <property type="evidence" value="ECO:0007669"/>
    <property type="project" value="UniProtKB-KW"/>
</dbReference>
<name>A0A1T5JZF3_9FIRM</name>
<keyword evidence="1" id="KW-0732">Signal</keyword>
<protein>
    <submittedName>
        <fullName evidence="3">Transglutaminase-like enzymes, putative cysteine proteases</fullName>
    </submittedName>
</protein>
<dbReference type="SMART" id="SM00460">
    <property type="entry name" value="TGc"/>
    <property type="match status" value="1"/>
</dbReference>
<accession>A0A1T5JZF3</accession>
<evidence type="ECO:0000259" key="2">
    <source>
        <dbReference type="SMART" id="SM00460"/>
    </source>
</evidence>
<dbReference type="Pfam" id="PF01841">
    <property type="entry name" value="Transglut_core"/>
    <property type="match status" value="1"/>
</dbReference>
<keyword evidence="3" id="KW-0378">Hydrolase</keyword>
<dbReference type="RefSeq" id="WP_079490510.1">
    <property type="nucleotide sequence ID" value="NZ_FUZT01000003.1"/>
</dbReference>
<dbReference type="SUPFAM" id="SSF55383">
    <property type="entry name" value="Copper amine oxidase, domain N"/>
    <property type="match status" value="1"/>
</dbReference>
<keyword evidence="3" id="KW-0645">Protease</keyword>
<organism evidence="3 4">
    <name type="scientific">Maledivibacter halophilus</name>
    <dbReference type="NCBI Taxonomy" id="36842"/>
    <lineage>
        <taxon>Bacteria</taxon>
        <taxon>Bacillati</taxon>
        <taxon>Bacillota</taxon>
        <taxon>Clostridia</taxon>
        <taxon>Peptostreptococcales</taxon>
        <taxon>Caminicellaceae</taxon>
        <taxon>Maledivibacter</taxon>
    </lineage>
</organism>
<feature type="signal peptide" evidence="1">
    <location>
        <begin position="1"/>
        <end position="24"/>
    </location>
</feature>
<dbReference type="STRING" id="36842.SAMN02194393_01477"/>
<gene>
    <name evidence="3" type="ORF">SAMN02194393_01477</name>
</gene>
<dbReference type="InterPro" id="IPR052557">
    <property type="entry name" value="CAP/Cytokinesis_protein"/>
</dbReference>
<keyword evidence="4" id="KW-1185">Reference proteome</keyword>
<dbReference type="Pfam" id="PF07833">
    <property type="entry name" value="Cu_amine_oxidN1"/>
    <property type="match status" value="1"/>
</dbReference>
<dbReference type="EMBL" id="FUZT01000003">
    <property type="protein sequence ID" value="SKC56619.1"/>
    <property type="molecule type" value="Genomic_DNA"/>
</dbReference>
<dbReference type="GO" id="GO:0005737">
    <property type="term" value="C:cytoplasm"/>
    <property type="evidence" value="ECO:0007669"/>
    <property type="project" value="TreeGrafter"/>
</dbReference>
<dbReference type="PANTHER" id="PTHR46333">
    <property type="entry name" value="CYTOKINESIS PROTEIN 3"/>
    <property type="match status" value="1"/>
</dbReference>
<sequence length="590" mass="68072">MKRKLAILLSIFVFFSFLNINVYATGDENENQKPITVKLNGEALDFDTEPVIINDRTMLPMRAIFEELGAQVNWHKEIKTVTGYRRYKDISDMFIKLKIGDNTAYRNGKAFTLASPPVIKNDRTLVPVRFIAESFGVDVDWDSKNRTVLLNYDTDQVNSPELIDDISYVTKYFDSGVNIMIPEYWNRGSDSNKFGYRDENNSIQMAVDIVEFKESKTLDQFTEESKASILNNFKDKVIFTGNNKININNINVNVVYLKNSSTTPEVNQVIYYFTHSEYGYKITFSYYSEANDSQFLNIISNIMNTIEISGLTISTKDEHYIEYDPFFNYEIDLDSEIYSSMEVEGEFDFKGTLNNKNDFKYFIVTISRAAEKVQLKVPITNYEFNSKIYTPFKLGKHNVTIEIPKSQDKVMQFSVLNTSTQDIRYLIPSILVEKDDKEIIDLANEITKNIDKYLPEYDKAKAIFKWICENIEYDSESINKSPRSAKKVLADNKGTNEELSYLYAALLRASGIPTKIVKGTRVDEQHVWNEIEINGKWIIADVTLGSSSGDIAEDNISEDETADKKADMKYFDIKRSDYEEKFPETEILEY</sequence>
<dbReference type="SUPFAM" id="SSF54001">
    <property type="entry name" value="Cysteine proteinases"/>
    <property type="match status" value="1"/>
</dbReference>
<feature type="domain" description="Transglutaminase-like" evidence="2">
    <location>
        <begin position="488"/>
        <end position="544"/>
    </location>
</feature>
<dbReference type="Proteomes" id="UP000190285">
    <property type="component" value="Unassembled WGS sequence"/>
</dbReference>
<dbReference type="InterPro" id="IPR036582">
    <property type="entry name" value="Mao_N_sf"/>
</dbReference>
<evidence type="ECO:0000256" key="1">
    <source>
        <dbReference type="SAM" id="SignalP"/>
    </source>
</evidence>
<dbReference type="PANTHER" id="PTHR46333:SF2">
    <property type="entry name" value="CYTOKINESIS PROTEIN 3"/>
    <property type="match status" value="1"/>
</dbReference>
<dbReference type="InterPro" id="IPR002931">
    <property type="entry name" value="Transglutaminase-like"/>
</dbReference>